<proteinExistence type="predicted"/>
<evidence type="ECO:0000256" key="1">
    <source>
        <dbReference type="SAM" id="MobiDB-lite"/>
    </source>
</evidence>
<comment type="caution">
    <text evidence="2">The sequence shown here is derived from an EMBL/GenBank/DDBJ whole genome shotgun (WGS) entry which is preliminary data.</text>
</comment>
<keyword evidence="3" id="KW-1185">Reference proteome</keyword>
<accession>A0A843XK45</accession>
<feature type="region of interest" description="Disordered" evidence="1">
    <location>
        <begin position="81"/>
        <end position="199"/>
    </location>
</feature>
<dbReference type="Proteomes" id="UP000652761">
    <property type="component" value="Unassembled WGS sequence"/>
</dbReference>
<reference evidence="2" key="1">
    <citation type="submission" date="2017-07" db="EMBL/GenBank/DDBJ databases">
        <title>Taro Niue Genome Assembly and Annotation.</title>
        <authorList>
            <person name="Atibalentja N."/>
            <person name="Keating K."/>
            <person name="Fields C.J."/>
        </authorList>
    </citation>
    <scope>NUCLEOTIDE SEQUENCE</scope>
    <source>
        <strain evidence="2">Niue_2</strain>
        <tissue evidence="2">Leaf</tissue>
    </source>
</reference>
<evidence type="ECO:0000313" key="3">
    <source>
        <dbReference type="Proteomes" id="UP000652761"/>
    </source>
</evidence>
<protein>
    <submittedName>
        <fullName evidence="2">Uncharacterized protein</fullName>
    </submittedName>
</protein>
<sequence>MVGYADPCPLCGNNKRRRFGLASLSDDGTLLRFPLLPLPPTLRPKSKSDPTPLPAPPAAEIIVPRADTRKLASPPAAIASGCADAAAPTPGGAVPPLSLPKTPLSGRPGVTSVPPPESSGESNPMTAALPEAHPVNVVPAAGTARTSSTSLACGSRRRLGGDADGSGEKEGVNSKKVFQQGERESPCAATPREASEEEDMEVRIRCKCGRVQEFLYRQRTTST</sequence>
<feature type="compositionally biased region" description="Low complexity" evidence="1">
    <location>
        <begin position="81"/>
        <end position="96"/>
    </location>
</feature>
<evidence type="ECO:0000313" key="2">
    <source>
        <dbReference type="EMBL" id="MQM20024.1"/>
    </source>
</evidence>
<feature type="region of interest" description="Disordered" evidence="1">
    <location>
        <begin position="39"/>
        <end position="67"/>
    </location>
</feature>
<dbReference type="AlphaFoldDB" id="A0A843XK45"/>
<gene>
    <name evidence="2" type="ORF">Taro_053037</name>
</gene>
<name>A0A843XK45_COLES</name>
<dbReference type="EMBL" id="NMUH01009404">
    <property type="protein sequence ID" value="MQM20024.1"/>
    <property type="molecule type" value="Genomic_DNA"/>
</dbReference>
<organism evidence="2 3">
    <name type="scientific">Colocasia esculenta</name>
    <name type="common">Wild taro</name>
    <name type="synonym">Arum esculentum</name>
    <dbReference type="NCBI Taxonomy" id="4460"/>
    <lineage>
        <taxon>Eukaryota</taxon>
        <taxon>Viridiplantae</taxon>
        <taxon>Streptophyta</taxon>
        <taxon>Embryophyta</taxon>
        <taxon>Tracheophyta</taxon>
        <taxon>Spermatophyta</taxon>
        <taxon>Magnoliopsida</taxon>
        <taxon>Liliopsida</taxon>
        <taxon>Araceae</taxon>
        <taxon>Aroideae</taxon>
        <taxon>Colocasieae</taxon>
        <taxon>Colocasia</taxon>
    </lineage>
</organism>